<reference evidence="2" key="2">
    <citation type="submission" date="2025-09" db="UniProtKB">
        <authorList>
            <consortium name="Ensembl"/>
        </authorList>
    </citation>
    <scope>IDENTIFICATION</scope>
</reference>
<accession>A0A3B3QN07</accession>
<dbReference type="GeneTree" id="ENSGT00940000176933"/>
<feature type="transmembrane region" description="Helical" evidence="1">
    <location>
        <begin position="6"/>
        <end position="24"/>
    </location>
</feature>
<protein>
    <submittedName>
        <fullName evidence="2">Uncharacterized protein</fullName>
    </submittedName>
</protein>
<dbReference type="PANTHER" id="PTHR42152">
    <property type="entry name" value="PROTEIN GDF5OS, MITOCHONDRIAL"/>
    <property type="match status" value="1"/>
</dbReference>
<evidence type="ECO:0000313" key="2">
    <source>
        <dbReference type="Ensembl" id="ENSPKIP00000007229.1"/>
    </source>
</evidence>
<name>A0A3B3QN07_9TELE</name>
<dbReference type="PANTHER" id="PTHR42152:SF1">
    <property type="entry name" value="PROTEIN GDF5-AS1, MITOCHONDRIAL"/>
    <property type="match status" value="1"/>
</dbReference>
<dbReference type="AlphaFoldDB" id="A0A3B3QN07"/>
<proteinExistence type="predicted"/>
<dbReference type="Proteomes" id="UP000261540">
    <property type="component" value="Unplaced"/>
</dbReference>
<dbReference type="Ensembl" id="ENSPKIT00000031276.1">
    <property type="protein sequence ID" value="ENSPKIP00000007229.1"/>
    <property type="gene ID" value="ENSPKIG00000023203.1"/>
</dbReference>
<evidence type="ECO:0000256" key="1">
    <source>
        <dbReference type="SAM" id="Phobius"/>
    </source>
</evidence>
<organism evidence="2 3">
    <name type="scientific">Paramormyrops kingsleyae</name>
    <dbReference type="NCBI Taxonomy" id="1676925"/>
    <lineage>
        <taxon>Eukaryota</taxon>
        <taxon>Metazoa</taxon>
        <taxon>Chordata</taxon>
        <taxon>Craniata</taxon>
        <taxon>Vertebrata</taxon>
        <taxon>Euteleostomi</taxon>
        <taxon>Actinopterygii</taxon>
        <taxon>Neopterygii</taxon>
        <taxon>Teleostei</taxon>
        <taxon>Osteoglossocephala</taxon>
        <taxon>Osteoglossomorpha</taxon>
        <taxon>Osteoglossiformes</taxon>
        <taxon>Mormyridae</taxon>
        <taxon>Paramormyrops</taxon>
    </lineage>
</organism>
<dbReference type="InterPro" id="IPR039711">
    <property type="entry name" value="GDF5OS"/>
</dbReference>
<reference evidence="2" key="1">
    <citation type="submission" date="2025-08" db="UniProtKB">
        <authorList>
            <consortium name="Ensembl"/>
        </authorList>
    </citation>
    <scope>IDENTIFICATION</scope>
</reference>
<keyword evidence="3" id="KW-1185">Reference proteome</keyword>
<evidence type="ECO:0000313" key="3">
    <source>
        <dbReference type="Proteomes" id="UP000261540"/>
    </source>
</evidence>
<keyword evidence="1" id="KW-1133">Transmembrane helix</keyword>
<keyword evidence="1" id="KW-0472">Membrane</keyword>
<keyword evidence="1" id="KW-0812">Transmembrane</keyword>
<sequence length="211" mass="23266">MIQSCFLLHLGLWVFTGFLIRGVGARRMRLWRALISLKKAFSLVCLPMRLNPSVLGSTARPRSVASNSKQSWAMFLKFLNSFQMSNTSHFGASLSSITRDCSRVAFCLPAAQVKSFRLKTPAERALRGSASRFRRTRSSAPNKPSFSRELMLKSSLGTQESAASFLPRPLANRARLDAALPCAEISVSLLISGGPVRMRVILAPFVGFRAE</sequence>